<comment type="catalytic activity">
    <reaction evidence="1">
        <text>Endohydrolysis of (1-&gt;4)-beta-D-glucosidic linkages in cellulose, lichenin and cereal beta-D-glucans.</text>
        <dbReference type="EC" id="3.2.1.4"/>
    </reaction>
</comment>
<evidence type="ECO:0000256" key="3">
    <source>
        <dbReference type="ARBA" id="ARBA00012601"/>
    </source>
</evidence>
<evidence type="ECO:0000256" key="1">
    <source>
        <dbReference type="ARBA" id="ARBA00000966"/>
    </source>
</evidence>
<proteinExistence type="inferred from homology"/>
<feature type="domain" description="Glycoside hydrolase family 9" evidence="10">
    <location>
        <begin position="33"/>
        <end position="70"/>
    </location>
</feature>
<evidence type="ECO:0000256" key="4">
    <source>
        <dbReference type="ARBA" id="ARBA00022801"/>
    </source>
</evidence>
<keyword evidence="9" id="KW-0732">Signal</keyword>
<accession>A0AAP0BQX4</accession>
<evidence type="ECO:0000259" key="10">
    <source>
        <dbReference type="Pfam" id="PF00759"/>
    </source>
</evidence>
<keyword evidence="7" id="KW-0326">Glycosidase</keyword>
<keyword evidence="8" id="KW-0624">Polysaccharide degradation</keyword>
<dbReference type="EMBL" id="JBBWWQ010000005">
    <property type="protein sequence ID" value="KAK8946835.1"/>
    <property type="molecule type" value="Genomic_DNA"/>
</dbReference>
<evidence type="ECO:0000256" key="2">
    <source>
        <dbReference type="ARBA" id="ARBA00007072"/>
    </source>
</evidence>
<keyword evidence="6" id="KW-0119">Carbohydrate metabolism</keyword>
<organism evidence="11 12">
    <name type="scientific">Platanthera zijinensis</name>
    <dbReference type="NCBI Taxonomy" id="2320716"/>
    <lineage>
        <taxon>Eukaryota</taxon>
        <taxon>Viridiplantae</taxon>
        <taxon>Streptophyta</taxon>
        <taxon>Embryophyta</taxon>
        <taxon>Tracheophyta</taxon>
        <taxon>Spermatophyta</taxon>
        <taxon>Magnoliopsida</taxon>
        <taxon>Liliopsida</taxon>
        <taxon>Asparagales</taxon>
        <taxon>Orchidaceae</taxon>
        <taxon>Orchidoideae</taxon>
        <taxon>Orchideae</taxon>
        <taxon>Orchidinae</taxon>
        <taxon>Platanthera</taxon>
    </lineage>
</organism>
<protein>
    <recommendedName>
        <fullName evidence="3">cellulase</fullName>
        <ecNumber evidence="3">3.2.1.4</ecNumber>
    </recommendedName>
</protein>
<keyword evidence="4" id="KW-0378">Hydrolase</keyword>
<gene>
    <name evidence="11" type="ORF">KSP39_PZI006558</name>
</gene>
<sequence>MAAARLLILPLALAVFLSLASGGDSAAAAGFNYGDALAKSLLFFEAQRSGKLAGVQRVPWRGDSGLLDGFLQGTLFGAAGGDRAGRDRAADGIGGGRPQIKAEENEVLFMVQQEEIRQTLPAGNI</sequence>
<dbReference type="PANTHER" id="PTHR22298">
    <property type="entry name" value="ENDO-1,4-BETA-GLUCANASE"/>
    <property type="match status" value="1"/>
</dbReference>
<evidence type="ECO:0000256" key="9">
    <source>
        <dbReference type="SAM" id="SignalP"/>
    </source>
</evidence>
<dbReference type="Pfam" id="PF00759">
    <property type="entry name" value="Glyco_hydro_9"/>
    <property type="match status" value="1"/>
</dbReference>
<evidence type="ECO:0000256" key="5">
    <source>
        <dbReference type="ARBA" id="ARBA00023001"/>
    </source>
</evidence>
<dbReference type="InterPro" id="IPR008928">
    <property type="entry name" value="6-hairpin_glycosidase_sf"/>
</dbReference>
<feature type="signal peptide" evidence="9">
    <location>
        <begin position="1"/>
        <end position="22"/>
    </location>
</feature>
<keyword evidence="12" id="KW-1185">Reference proteome</keyword>
<dbReference type="EC" id="3.2.1.4" evidence="3"/>
<comment type="similarity">
    <text evidence="2">Belongs to the glycosyl hydrolase 9 (cellulase E) family.</text>
</comment>
<evidence type="ECO:0000313" key="12">
    <source>
        <dbReference type="Proteomes" id="UP001418222"/>
    </source>
</evidence>
<comment type="caution">
    <text evidence="11">The sequence shown here is derived from an EMBL/GenBank/DDBJ whole genome shotgun (WGS) entry which is preliminary data.</text>
</comment>
<reference evidence="11 12" key="1">
    <citation type="journal article" date="2022" name="Nat. Plants">
        <title>Genomes of leafy and leafless Platanthera orchids illuminate the evolution of mycoheterotrophy.</title>
        <authorList>
            <person name="Li M.H."/>
            <person name="Liu K.W."/>
            <person name="Li Z."/>
            <person name="Lu H.C."/>
            <person name="Ye Q.L."/>
            <person name="Zhang D."/>
            <person name="Wang J.Y."/>
            <person name="Li Y.F."/>
            <person name="Zhong Z.M."/>
            <person name="Liu X."/>
            <person name="Yu X."/>
            <person name="Liu D.K."/>
            <person name="Tu X.D."/>
            <person name="Liu B."/>
            <person name="Hao Y."/>
            <person name="Liao X.Y."/>
            <person name="Jiang Y.T."/>
            <person name="Sun W.H."/>
            <person name="Chen J."/>
            <person name="Chen Y.Q."/>
            <person name="Ai Y."/>
            <person name="Zhai J.W."/>
            <person name="Wu S.S."/>
            <person name="Zhou Z."/>
            <person name="Hsiao Y.Y."/>
            <person name="Wu W.L."/>
            <person name="Chen Y.Y."/>
            <person name="Lin Y.F."/>
            <person name="Hsu J.L."/>
            <person name="Li C.Y."/>
            <person name="Wang Z.W."/>
            <person name="Zhao X."/>
            <person name="Zhong W.Y."/>
            <person name="Ma X.K."/>
            <person name="Ma L."/>
            <person name="Huang J."/>
            <person name="Chen G.Z."/>
            <person name="Huang M.Z."/>
            <person name="Huang L."/>
            <person name="Peng D.H."/>
            <person name="Luo Y.B."/>
            <person name="Zou S.Q."/>
            <person name="Chen S.P."/>
            <person name="Lan S."/>
            <person name="Tsai W.C."/>
            <person name="Van de Peer Y."/>
            <person name="Liu Z.J."/>
        </authorList>
    </citation>
    <scope>NUCLEOTIDE SEQUENCE [LARGE SCALE GENOMIC DNA]</scope>
    <source>
        <strain evidence="11">Lor287</strain>
    </source>
</reference>
<name>A0AAP0BQX4_9ASPA</name>
<evidence type="ECO:0000313" key="11">
    <source>
        <dbReference type="EMBL" id="KAK8946835.1"/>
    </source>
</evidence>
<evidence type="ECO:0000256" key="7">
    <source>
        <dbReference type="ARBA" id="ARBA00023295"/>
    </source>
</evidence>
<dbReference type="InterPro" id="IPR012341">
    <property type="entry name" value="6hp_glycosidase-like_sf"/>
</dbReference>
<evidence type="ECO:0000256" key="8">
    <source>
        <dbReference type="ARBA" id="ARBA00023326"/>
    </source>
</evidence>
<feature type="chain" id="PRO_5043036382" description="cellulase" evidence="9">
    <location>
        <begin position="23"/>
        <end position="125"/>
    </location>
</feature>
<keyword evidence="5" id="KW-0136">Cellulose degradation</keyword>
<dbReference type="GO" id="GO:0008810">
    <property type="term" value="F:cellulase activity"/>
    <property type="evidence" value="ECO:0007669"/>
    <property type="project" value="UniProtKB-EC"/>
</dbReference>
<dbReference type="AlphaFoldDB" id="A0AAP0BQX4"/>
<dbReference type="GO" id="GO:0030245">
    <property type="term" value="P:cellulose catabolic process"/>
    <property type="evidence" value="ECO:0007669"/>
    <property type="project" value="UniProtKB-KW"/>
</dbReference>
<dbReference type="Proteomes" id="UP001418222">
    <property type="component" value="Unassembled WGS sequence"/>
</dbReference>
<dbReference type="Gene3D" id="1.50.10.10">
    <property type="match status" value="1"/>
</dbReference>
<dbReference type="InterPro" id="IPR001701">
    <property type="entry name" value="Glyco_hydro_9"/>
</dbReference>
<dbReference type="SUPFAM" id="SSF48208">
    <property type="entry name" value="Six-hairpin glycosidases"/>
    <property type="match status" value="1"/>
</dbReference>
<evidence type="ECO:0000256" key="6">
    <source>
        <dbReference type="ARBA" id="ARBA00023277"/>
    </source>
</evidence>